<name>A0ABT7M0R0_9CYAN</name>
<reference evidence="2 3" key="1">
    <citation type="submission" date="2023-06" db="EMBL/GenBank/DDBJ databases">
        <title>Whole genome sequence of Oscillatoria calcuttensis NRMC-F 0142.</title>
        <authorList>
            <person name="Shakena Fathima T."/>
            <person name="Muralitharan G."/>
            <person name="Thajuddin N."/>
        </authorList>
    </citation>
    <scope>NUCLEOTIDE SEQUENCE [LARGE SCALE GENOMIC DNA]</scope>
    <source>
        <strain evidence="2 3">NRMC-F 0142</strain>
    </source>
</reference>
<feature type="region of interest" description="Disordered" evidence="1">
    <location>
        <begin position="74"/>
        <end position="93"/>
    </location>
</feature>
<dbReference type="Proteomes" id="UP001230986">
    <property type="component" value="Unassembled WGS sequence"/>
</dbReference>
<gene>
    <name evidence="2" type="ORF">QQ055_10325</name>
</gene>
<sequence length="93" mass="10732">MKSAYELAMERLQKSKPSVKLNDEQKKQIAEVDSLYKSKIAEREVYLQELIAKASMKGDSLEVGELKKQLAGERKKFEEEAEEKKEKIRQGQS</sequence>
<protein>
    <submittedName>
        <fullName evidence="2">Uncharacterized protein</fullName>
    </submittedName>
</protein>
<proteinExistence type="predicted"/>
<evidence type="ECO:0000313" key="2">
    <source>
        <dbReference type="EMBL" id="MDL5057844.1"/>
    </source>
</evidence>
<evidence type="ECO:0000256" key="1">
    <source>
        <dbReference type="SAM" id="MobiDB-lite"/>
    </source>
</evidence>
<dbReference type="EMBL" id="JASVEJ010000039">
    <property type="protein sequence ID" value="MDL5057844.1"/>
    <property type="molecule type" value="Genomic_DNA"/>
</dbReference>
<comment type="caution">
    <text evidence="2">The sequence shown here is derived from an EMBL/GenBank/DDBJ whole genome shotgun (WGS) entry which is preliminary data.</text>
</comment>
<dbReference type="RefSeq" id="WP_284478342.1">
    <property type="nucleotide sequence ID" value="NZ_JASVEJ010000039.1"/>
</dbReference>
<accession>A0ABT7M0R0</accession>
<organism evidence="2 3">
    <name type="scientific">Geitlerinema calcuttense NRMC-F 0142</name>
    <dbReference type="NCBI Taxonomy" id="2922238"/>
    <lineage>
        <taxon>Bacteria</taxon>
        <taxon>Bacillati</taxon>
        <taxon>Cyanobacteriota</taxon>
        <taxon>Cyanophyceae</taxon>
        <taxon>Geitlerinematales</taxon>
        <taxon>Geitlerinemataceae</taxon>
        <taxon>Geitlerinema</taxon>
    </lineage>
</organism>
<evidence type="ECO:0000313" key="3">
    <source>
        <dbReference type="Proteomes" id="UP001230986"/>
    </source>
</evidence>
<keyword evidence="3" id="KW-1185">Reference proteome</keyword>